<keyword evidence="3" id="KW-1003">Cell membrane</keyword>
<dbReference type="GO" id="GO:0015871">
    <property type="term" value="P:choline transport"/>
    <property type="evidence" value="ECO:0007669"/>
    <property type="project" value="TreeGrafter"/>
</dbReference>
<dbReference type="Proteomes" id="UP000254496">
    <property type="component" value="Unassembled WGS sequence"/>
</dbReference>
<dbReference type="PANTHER" id="PTHR47737:SF1">
    <property type="entry name" value="GLYCINE BETAINE_PROLINE BETAINE TRANSPORT SYSTEM PERMEASE PROTEIN PROW"/>
    <property type="match status" value="1"/>
</dbReference>
<evidence type="ECO:0000256" key="4">
    <source>
        <dbReference type="ARBA" id="ARBA00023136"/>
    </source>
</evidence>
<keyword evidence="2" id="KW-0813">Transport</keyword>
<dbReference type="SUPFAM" id="SSF53850">
    <property type="entry name" value="Periplasmic binding protein-like II"/>
    <property type="match status" value="1"/>
</dbReference>
<dbReference type="Gene3D" id="3.10.105.10">
    <property type="entry name" value="Dipeptide-binding Protein, Domain 3"/>
    <property type="match status" value="1"/>
</dbReference>
<evidence type="ECO:0000256" key="3">
    <source>
        <dbReference type="ARBA" id="ARBA00022475"/>
    </source>
</evidence>
<gene>
    <name evidence="8" type="primary">proX</name>
    <name evidence="8" type="ORF">NCTC8540_01108</name>
</gene>
<feature type="domain" description="ABC-type glycine betaine transport system substrate-binding" evidence="7">
    <location>
        <begin position="27"/>
        <end position="305"/>
    </location>
</feature>
<evidence type="ECO:0000259" key="7">
    <source>
        <dbReference type="Pfam" id="PF04069"/>
    </source>
</evidence>
<evidence type="ECO:0000256" key="1">
    <source>
        <dbReference type="ARBA" id="ARBA00004236"/>
    </source>
</evidence>
<dbReference type="GO" id="GO:0015226">
    <property type="term" value="F:carnitine transmembrane transporter activity"/>
    <property type="evidence" value="ECO:0007669"/>
    <property type="project" value="TreeGrafter"/>
</dbReference>
<proteinExistence type="predicted"/>
<dbReference type="GO" id="GO:0043190">
    <property type="term" value="C:ATP-binding cassette (ABC) transporter complex"/>
    <property type="evidence" value="ECO:0007669"/>
    <property type="project" value="InterPro"/>
</dbReference>
<dbReference type="InterPro" id="IPR007210">
    <property type="entry name" value="ABC_Gly_betaine_transp_sub-bd"/>
</dbReference>
<keyword evidence="5" id="KW-0812">Transmembrane</keyword>
<dbReference type="CDD" id="cd13641">
    <property type="entry name" value="PBP2_HisX_like"/>
    <property type="match status" value="1"/>
</dbReference>
<comment type="caution">
    <text evidence="8">The sequence shown here is derived from an EMBL/GenBank/DDBJ whole genome shotgun (WGS) entry which is preliminary data.</text>
</comment>
<feature type="chain" id="PRO_5044304567" evidence="6">
    <location>
        <begin position="22"/>
        <end position="460"/>
    </location>
</feature>
<evidence type="ECO:0000256" key="2">
    <source>
        <dbReference type="ARBA" id="ARBA00022448"/>
    </source>
</evidence>
<sequence length="460" mass="52249">MGYFKSLIGLLFLFASTFSYACNVNSPIKIGALDWESGQFSTALVKLILQHGYQCNVETVPGAVNALENALTQNDIQIITEQWVGRSPIIEKGLSENKVKIVGDILKGGATQGWYIPDYLQQKYPELTKLADLSRFSYLFQDPENPTKARFLNCPTGWSCEIFNRNLLKNTGLAKQFNNVLPGTGAALDAEISSAYEQKKPILFYYWQPTGLMAKYKFAEIQFPEFDPQCWQHLLQRENSTSCVSGFPSSTLAFSVSAEFTEQYPDLIALLSKIQFEPQQLNQAILEMTENKRNGETQARLFLQQFPEIWQKWLSDSASQNLAKALQTEQNSNRSFFQSWSFSEELNQSLANTVQQHGDKFRFVSQNILDWLLIPLEKVLQQLPSWVILLSVFLLGWHSTRKWWFAFACGFGFYFIGALGLWIPLMQTLALLMVSASFIILLGILLGILMACSSRLHRLL</sequence>
<name>A0AB38H9G9_9PAST</name>
<dbReference type="AlphaFoldDB" id="A0AB38H9G9"/>
<dbReference type="RefSeq" id="WP_218623440.1">
    <property type="nucleotide sequence ID" value="NZ_UGHE01000002.1"/>
</dbReference>
<dbReference type="PROSITE" id="PS51257">
    <property type="entry name" value="PROKAR_LIPOPROTEIN"/>
    <property type="match status" value="1"/>
</dbReference>
<reference evidence="8 9" key="1">
    <citation type="submission" date="2018-06" db="EMBL/GenBank/DDBJ databases">
        <authorList>
            <consortium name="Pathogen Informatics"/>
            <person name="Doyle S."/>
        </authorList>
    </citation>
    <scope>NUCLEOTIDE SEQUENCE [LARGE SCALE GENOMIC DNA]</scope>
    <source>
        <strain evidence="8 9">NCTC8540</strain>
    </source>
</reference>
<feature type="transmembrane region" description="Helical" evidence="5">
    <location>
        <begin position="429"/>
        <end position="452"/>
    </location>
</feature>
<keyword evidence="4 5" id="KW-0472">Membrane</keyword>
<dbReference type="Pfam" id="PF04069">
    <property type="entry name" value="OpuAC"/>
    <property type="match status" value="1"/>
</dbReference>
<dbReference type="Gene3D" id="3.40.190.100">
    <property type="entry name" value="Glycine betaine-binding periplasmic protein, domain 2"/>
    <property type="match status" value="1"/>
</dbReference>
<dbReference type="PANTHER" id="PTHR47737">
    <property type="entry name" value="GLYCINE BETAINE/PROLINE BETAINE TRANSPORT SYSTEM PERMEASE PROTEIN PROW"/>
    <property type="match status" value="1"/>
</dbReference>
<comment type="subcellular location">
    <subcellularLocation>
        <location evidence="1">Cell membrane</location>
    </subcellularLocation>
</comment>
<evidence type="ECO:0000256" key="6">
    <source>
        <dbReference type="SAM" id="SignalP"/>
    </source>
</evidence>
<feature type="transmembrane region" description="Helical" evidence="5">
    <location>
        <begin position="404"/>
        <end position="423"/>
    </location>
</feature>
<evidence type="ECO:0000256" key="5">
    <source>
        <dbReference type="SAM" id="Phobius"/>
    </source>
</evidence>
<accession>A0AB38H9G9</accession>
<organism evidence="8 9">
    <name type="scientific">Canicola haemoglobinophilus</name>
    <dbReference type="NCBI Taxonomy" id="733"/>
    <lineage>
        <taxon>Bacteria</taxon>
        <taxon>Pseudomonadati</taxon>
        <taxon>Pseudomonadota</taxon>
        <taxon>Gammaproteobacteria</taxon>
        <taxon>Pasteurellales</taxon>
        <taxon>Pasteurellaceae</taxon>
        <taxon>Canicola</taxon>
    </lineage>
</organism>
<evidence type="ECO:0000313" key="9">
    <source>
        <dbReference type="Proteomes" id="UP000254496"/>
    </source>
</evidence>
<dbReference type="EMBL" id="UGHJ01000001">
    <property type="protein sequence ID" value="STO68608.1"/>
    <property type="molecule type" value="Genomic_DNA"/>
</dbReference>
<keyword evidence="5" id="KW-1133">Transmembrane helix</keyword>
<feature type="transmembrane region" description="Helical" evidence="5">
    <location>
        <begin position="379"/>
        <end position="397"/>
    </location>
</feature>
<feature type="signal peptide" evidence="6">
    <location>
        <begin position="1"/>
        <end position="21"/>
    </location>
</feature>
<evidence type="ECO:0000313" key="8">
    <source>
        <dbReference type="EMBL" id="STO68608.1"/>
    </source>
</evidence>
<dbReference type="GO" id="GO:0005275">
    <property type="term" value="F:amine transmembrane transporter activity"/>
    <property type="evidence" value="ECO:0007669"/>
    <property type="project" value="TreeGrafter"/>
</dbReference>
<protein>
    <submittedName>
        <fullName evidence="8">Glycine betaine-binding periplasmic protein</fullName>
    </submittedName>
</protein>
<keyword evidence="6" id="KW-0732">Signal</keyword>
<dbReference type="GO" id="GO:0031460">
    <property type="term" value="P:glycine betaine transport"/>
    <property type="evidence" value="ECO:0007669"/>
    <property type="project" value="TreeGrafter"/>
</dbReference>